<dbReference type="Proteomes" id="UP001230649">
    <property type="component" value="Unassembled WGS sequence"/>
</dbReference>
<protein>
    <submittedName>
        <fullName evidence="1">Uncharacterized protein</fullName>
    </submittedName>
</protein>
<reference evidence="1" key="1">
    <citation type="submission" date="2023-04" db="EMBL/GenBank/DDBJ databases">
        <title>Draft Genome sequencing of Naganishia species isolated from polar environments using Oxford Nanopore Technology.</title>
        <authorList>
            <person name="Leo P."/>
            <person name="Venkateswaran K."/>
        </authorList>
    </citation>
    <scope>NUCLEOTIDE SEQUENCE</scope>
    <source>
        <strain evidence="1">MNA-CCFEE 5262</strain>
    </source>
</reference>
<evidence type="ECO:0000313" key="2">
    <source>
        <dbReference type="Proteomes" id="UP001230649"/>
    </source>
</evidence>
<name>A0ACC2WA36_9TREE</name>
<comment type="caution">
    <text evidence="1">The sequence shown here is derived from an EMBL/GenBank/DDBJ whole genome shotgun (WGS) entry which is preliminary data.</text>
</comment>
<evidence type="ECO:0000313" key="1">
    <source>
        <dbReference type="EMBL" id="KAJ9108288.1"/>
    </source>
</evidence>
<organism evidence="1 2">
    <name type="scientific">Naganishia adeliensis</name>
    <dbReference type="NCBI Taxonomy" id="92952"/>
    <lineage>
        <taxon>Eukaryota</taxon>
        <taxon>Fungi</taxon>
        <taxon>Dikarya</taxon>
        <taxon>Basidiomycota</taxon>
        <taxon>Agaricomycotina</taxon>
        <taxon>Tremellomycetes</taxon>
        <taxon>Filobasidiales</taxon>
        <taxon>Filobasidiaceae</taxon>
        <taxon>Naganishia</taxon>
    </lineage>
</organism>
<keyword evidence="2" id="KW-1185">Reference proteome</keyword>
<accession>A0ACC2WA36</accession>
<gene>
    <name evidence="1" type="ORF">QFC20_003448</name>
</gene>
<proteinExistence type="predicted"/>
<sequence length="679" mass="74008">MARNPGGNSHSLPNQDLIQRLMAEMNELRAHIARSGGQDPASNASHQASIAVVPGPASNNAAIYNYQSPSSSTANNSTLRYTATATTVDPRVQGTARGGYQSEQVGDERSPVDLMEALRQTPRNPAYAHPSSASSRQPPQFLPNYPLKGKGTKKPSATPSEPADPPRPKGKPLSFGKDVHTRFHLIMASPLLRASLPLFSSDEDVMKIQPQWLIDSGHSREVELYASYTNKTLEDVIRLAFESNPPAPQFDPVKFPPGHIDLVKHQPNGVLLSPDTRPVITLPNGGASIVSFLKSCAHAFIVITEWREPSYEQHVIEQEWMERWFRMTKKAYIDLYGQYDDDENPFMTSFLANIDKHAEEGYSYRPQEQWMSSAVGVNTEGNDNYYAEPLGRGSVATAQVQVKVNQYPRLPQSEDDDDDDDEGLIDAEAALHQMFNPTSLPAVAEDAKYLLGRKIQLSILNSEAHYHHFKDALQQIKDKKEKMASADTSAGAAAGPSSRNVDVKPNRTASRITVVEEEDVKPDVTGSEGRVRKRARSEVDADPGFEIIDIPDIPQPQPRRLRLTVSSSASLDVPPRTTLGTADLTTAPAATPGVVPSVLAPAPTPVASSTSIQGWEAPPDADAISGDKDDSEANEAQGIDSHRHRIHSRAGVAQPSKTAGGGKLGCRAIDMLCLYYQMP</sequence>
<dbReference type="EMBL" id="JASBWS010000032">
    <property type="protein sequence ID" value="KAJ9108288.1"/>
    <property type="molecule type" value="Genomic_DNA"/>
</dbReference>